<dbReference type="RefSeq" id="WP_366088864.1">
    <property type="nucleotide sequence ID" value="NZ_JBFASG010000019.1"/>
</dbReference>
<name>A0ABV3IXN4_9ACTN</name>
<dbReference type="EMBL" id="JBFASG010000019">
    <property type="protein sequence ID" value="MEV4925034.1"/>
    <property type="molecule type" value="Genomic_DNA"/>
</dbReference>
<proteinExistence type="predicted"/>
<evidence type="ECO:0000313" key="2">
    <source>
        <dbReference type="Proteomes" id="UP001552479"/>
    </source>
</evidence>
<organism evidence="1 2">
    <name type="scientific">Streptomyces roseoverticillatus</name>
    <dbReference type="NCBI Taxonomy" id="66429"/>
    <lineage>
        <taxon>Bacteria</taxon>
        <taxon>Bacillati</taxon>
        <taxon>Actinomycetota</taxon>
        <taxon>Actinomycetes</taxon>
        <taxon>Kitasatosporales</taxon>
        <taxon>Streptomycetaceae</taxon>
        <taxon>Streptomyces</taxon>
    </lineage>
</organism>
<dbReference type="Proteomes" id="UP001552479">
    <property type="component" value="Unassembled WGS sequence"/>
</dbReference>
<gene>
    <name evidence="1" type="ORF">AB0L03_19705</name>
</gene>
<reference evidence="1 2" key="1">
    <citation type="submission" date="2024-06" db="EMBL/GenBank/DDBJ databases">
        <title>The Natural Products Discovery Center: Release of the First 8490 Sequenced Strains for Exploring Actinobacteria Biosynthetic Diversity.</title>
        <authorList>
            <person name="Kalkreuter E."/>
            <person name="Kautsar S.A."/>
            <person name="Yang D."/>
            <person name="Bader C.D."/>
            <person name="Teijaro C.N."/>
            <person name="Fluegel L."/>
            <person name="Davis C.M."/>
            <person name="Simpson J.R."/>
            <person name="Lauterbach L."/>
            <person name="Steele A.D."/>
            <person name="Gui C."/>
            <person name="Meng S."/>
            <person name="Li G."/>
            <person name="Viehrig K."/>
            <person name="Ye F."/>
            <person name="Su P."/>
            <person name="Kiefer A.F."/>
            <person name="Nichols A."/>
            <person name="Cepeda A.J."/>
            <person name="Yan W."/>
            <person name="Fan B."/>
            <person name="Jiang Y."/>
            <person name="Adhikari A."/>
            <person name="Zheng C.-J."/>
            <person name="Schuster L."/>
            <person name="Cowan T.M."/>
            <person name="Smanski M.J."/>
            <person name="Chevrette M.G."/>
            <person name="De Carvalho L.P.S."/>
            <person name="Shen B."/>
        </authorList>
    </citation>
    <scope>NUCLEOTIDE SEQUENCE [LARGE SCALE GENOMIC DNA]</scope>
    <source>
        <strain evidence="1 2">NPDC053791</strain>
    </source>
</reference>
<comment type="caution">
    <text evidence="1">The sequence shown here is derived from an EMBL/GenBank/DDBJ whole genome shotgun (WGS) entry which is preliminary data.</text>
</comment>
<sequence length="47" mass="4826">MGVMEGGVPTASQLAVHEVHAVDGLQYLGDVRDEQQRGAVGTESSGS</sequence>
<evidence type="ECO:0000313" key="1">
    <source>
        <dbReference type="EMBL" id="MEV4925034.1"/>
    </source>
</evidence>
<protein>
    <submittedName>
        <fullName evidence="1">Uncharacterized protein</fullName>
    </submittedName>
</protein>
<accession>A0ABV3IXN4</accession>
<keyword evidence="2" id="KW-1185">Reference proteome</keyword>